<dbReference type="OrthoDB" id="3226575at2759"/>
<dbReference type="InterPro" id="IPR032675">
    <property type="entry name" value="LRR_dom_sf"/>
</dbReference>
<accession>A0A067N9N7</accession>
<keyword evidence="2" id="KW-1185">Reference proteome</keyword>
<dbReference type="HOGENOM" id="CLU_024199_1_2_1"/>
<evidence type="ECO:0000313" key="1">
    <source>
        <dbReference type="EMBL" id="KDQ20496.1"/>
    </source>
</evidence>
<evidence type="ECO:0008006" key="3">
    <source>
        <dbReference type="Google" id="ProtNLM"/>
    </source>
</evidence>
<reference evidence="2" key="1">
    <citation type="journal article" date="2014" name="Proc. Natl. Acad. Sci. U.S.A.">
        <title>Extensive sampling of basidiomycete genomes demonstrates inadequacy of the white-rot/brown-rot paradigm for wood decay fungi.</title>
        <authorList>
            <person name="Riley R."/>
            <person name="Salamov A.A."/>
            <person name="Brown D.W."/>
            <person name="Nagy L.G."/>
            <person name="Floudas D."/>
            <person name="Held B.W."/>
            <person name="Levasseur A."/>
            <person name="Lombard V."/>
            <person name="Morin E."/>
            <person name="Otillar R."/>
            <person name="Lindquist E.A."/>
            <person name="Sun H."/>
            <person name="LaButti K.M."/>
            <person name="Schmutz J."/>
            <person name="Jabbour D."/>
            <person name="Luo H."/>
            <person name="Baker S.E."/>
            <person name="Pisabarro A.G."/>
            <person name="Walton J.D."/>
            <person name="Blanchette R.A."/>
            <person name="Henrissat B."/>
            <person name="Martin F."/>
            <person name="Cullen D."/>
            <person name="Hibbett D.S."/>
            <person name="Grigoriev I.V."/>
        </authorList>
    </citation>
    <scope>NUCLEOTIDE SEQUENCE [LARGE SCALE GENOMIC DNA]</scope>
    <source>
        <strain evidence="2">FD-172 SS1</strain>
    </source>
</reference>
<dbReference type="Gene3D" id="3.80.10.10">
    <property type="entry name" value="Ribonuclease Inhibitor"/>
    <property type="match status" value="1"/>
</dbReference>
<protein>
    <recommendedName>
        <fullName evidence="3">F-box domain-containing protein</fullName>
    </recommendedName>
</protein>
<organism evidence="1 2">
    <name type="scientific">Botryobasidium botryosum (strain FD-172 SS1)</name>
    <dbReference type="NCBI Taxonomy" id="930990"/>
    <lineage>
        <taxon>Eukaryota</taxon>
        <taxon>Fungi</taxon>
        <taxon>Dikarya</taxon>
        <taxon>Basidiomycota</taxon>
        <taxon>Agaricomycotina</taxon>
        <taxon>Agaricomycetes</taxon>
        <taxon>Cantharellales</taxon>
        <taxon>Botryobasidiaceae</taxon>
        <taxon>Botryobasidium</taxon>
    </lineage>
</organism>
<dbReference type="Proteomes" id="UP000027195">
    <property type="component" value="Unassembled WGS sequence"/>
</dbReference>
<evidence type="ECO:0000313" key="2">
    <source>
        <dbReference type="Proteomes" id="UP000027195"/>
    </source>
</evidence>
<proteinExistence type="predicted"/>
<dbReference type="InParanoid" id="A0A067N9N7"/>
<sequence length="650" mass="72449">METREAAQAQIQAATRDIVAQMLQQLYLKVYEHRKATAMDVDVDSNPIKELDEECEIISLVRDFVVDAATKSYTIPKLSALRSRRNRLSPAGRLPSEITSLIFKFAKGMEPGWMPMESKVPFNVVQVSKSWREAAMGTFSLWTEINNLMTGRLIPAFIENSGIAPLDIRLAPVGDRPAPPGLPADLQAEVRAHYARSRQAYYKYRNKVDGFMSPLAPHTSRWRTLHIQGVTQKQLEKHLLSPAPLLESLALVYGRAELDETFINTELHPKVVETLFAGETPRLSQLTLHRFYQPFDSPIYTGLSKLDLRNISVPFESIPKMLTRLGGCPGLQYLSLAHLKFYSDDWAETSNFVLPTALSFPHLDTLTLHFVEGDAICYIFASCHFPSSIEFSIRIADHWIEGFDRISLPDFVPTVSLPGLLAPSLRILAFSGEEPSSSIRCEFESLGGENDPLNIPPSHIDFFSRQDTSMYMEMLLTQLSQTIPVGALQKLNITCGQQFLQEGTACVESLRGMPALTSLELDYIPASVLEALIVGSAAPLCPSLRELAIKRSEITREKLVELASSRAGSGDTSANVPANAVARLRVLKLEEIFSIPYSSDSFRVTEQYLRDLGIDVEWREGGGRYVVGPRPAELGDYEMPTWEPSVVSEP</sequence>
<dbReference type="EMBL" id="KL198017">
    <property type="protein sequence ID" value="KDQ20496.1"/>
    <property type="molecule type" value="Genomic_DNA"/>
</dbReference>
<dbReference type="AlphaFoldDB" id="A0A067N9N7"/>
<dbReference type="STRING" id="930990.A0A067N9N7"/>
<name>A0A067N9N7_BOTB1</name>
<dbReference type="SUPFAM" id="SSF52047">
    <property type="entry name" value="RNI-like"/>
    <property type="match status" value="1"/>
</dbReference>
<gene>
    <name evidence="1" type="ORF">BOTBODRAFT_183274</name>
</gene>